<name>A0A645E3L5_9ZZZZ</name>
<dbReference type="AlphaFoldDB" id="A0A645E3L5"/>
<protein>
    <recommendedName>
        <fullName evidence="2">Two component regulator three Y domain-containing protein</fullName>
    </recommendedName>
</protein>
<evidence type="ECO:0008006" key="2">
    <source>
        <dbReference type="Google" id="ProtNLM"/>
    </source>
</evidence>
<evidence type="ECO:0000313" key="1">
    <source>
        <dbReference type="EMBL" id="MPM96384.1"/>
    </source>
</evidence>
<reference evidence="1" key="1">
    <citation type="submission" date="2019-08" db="EMBL/GenBank/DDBJ databases">
        <authorList>
            <person name="Kucharzyk K."/>
            <person name="Murdoch R.W."/>
            <person name="Higgins S."/>
            <person name="Loffler F."/>
        </authorList>
    </citation>
    <scope>NUCLEOTIDE SEQUENCE</scope>
</reference>
<proteinExistence type="predicted"/>
<gene>
    <name evidence="1" type="ORF">SDC9_143547</name>
</gene>
<comment type="caution">
    <text evidence="1">The sequence shown here is derived from an EMBL/GenBank/DDBJ whole genome shotgun (WGS) entry which is preliminary data.</text>
</comment>
<accession>A0A645E3L5</accession>
<dbReference type="EMBL" id="VSSQ01042767">
    <property type="protein sequence ID" value="MPM96384.1"/>
    <property type="molecule type" value="Genomic_DNA"/>
</dbReference>
<organism evidence="1">
    <name type="scientific">bioreactor metagenome</name>
    <dbReference type="NCBI Taxonomy" id="1076179"/>
    <lineage>
        <taxon>unclassified sequences</taxon>
        <taxon>metagenomes</taxon>
        <taxon>ecological metagenomes</taxon>
    </lineage>
</organism>
<sequence>MAPHSGVYVVEIYVKNKLSNKEFDNKKEARIPVHQALPITNTTIKCSDSQIEINKPIIVTVKNEGGKDVIYEFYLMEEDEWFKVQNYSKKNYYSFVPFKKGKYRILALCKSSYRKCAYEDYDILEFII</sequence>